<feature type="coiled-coil region" evidence="1">
    <location>
        <begin position="961"/>
        <end position="1003"/>
    </location>
</feature>
<dbReference type="AlphaFoldDB" id="A0A928W1Z7"/>
<evidence type="ECO:0000313" key="3">
    <source>
        <dbReference type="EMBL" id="MBE9041795.1"/>
    </source>
</evidence>
<sequence>MLESAIFTSQLGHLGLPFAQVIVEPTLESAEDASLVFSGPQFFAALISGVVLAFAFQLLLTNLGVAAGMSLAGGSSDDDSNSSSSGGTIRKIGFAVGLGTLVSVTLSLFFACLLAVKLSLLASSGLGAIAGLVIWATYFFLLVWVSSTAIGSLMGSVVNTVTSGVQAIVGTATAAIGGKVASSQVVATAEAAASAVRRELGSAMDPTSLREQVEDYIEGLRPAQLDFQKIRDEFEALLDDPNFQEITQSDSLQNIDRGTFVELVSSRSDLSKREVDRIADQLEAVWHKTASKLPDKDPLSELVDYLKSADASQLLGSDLTEKIDRVAGEMRKRRQSQQTGPVSQALTMGLNSLMGLVMGRTDLSDFDIEKVLSQLDTLKSDLGEQTQKVADRFGDEKPAYNPIRADLENYLLNTNSWEMKPETVSREFRDLLYDPQANPEPIARELEGWSRSDFVELLQSRGVFTQKKIREISILLDSIRLEVINAAREAQERKARIGLLADVEHYLLAAFPQDLTPEKIQLEFKPILADEDASEEQLKERLSKFDRAAFERILVKRPDMTPVEASAVATELETARDRVLEEAASTQAAAKAKAEEQWNKLQVYLRDTGKPELHPQGIERELKLMLDDPQAGISALRARASRFDRDTLVQLLSQRPDTSEAEAEDLVDGVESAWTRIRYTPAQLTGRAKVQYDRATSAIGNYLRSTGKPELHPEGIKRDLQKLVDDPQVGFQAIQDRLATMDRDTLVQLLAQRDDLSQEEVNRIIDDVQGTLRDLAGAPRRLARRAQMKAKNFQESIADYLRSTDKAELSPTGIGRDVELLLQDPRAGMESLTTRLSYFDRSTLVALLAQRPDISEEEANRIVDRILEVRDRVVMQLESIKERVQSVLDRIFAKIRAYLNSLERPELNYDSLKGDVATLFDDPEAGFDALRERLSQFDRDTLIALLSSRDDISAADADRIVSQVERTRTRVLRKAERLQIETQARLEQAKAAAQKQMEETRKAAATAAWWLFLTAAVSAAASAGAGALGVG</sequence>
<gene>
    <name evidence="3" type="ORF">IQ235_13495</name>
</gene>
<evidence type="ECO:0000313" key="4">
    <source>
        <dbReference type="Proteomes" id="UP000621799"/>
    </source>
</evidence>
<feature type="transmembrane region" description="Helical" evidence="2">
    <location>
        <begin position="92"/>
        <end position="114"/>
    </location>
</feature>
<feature type="transmembrane region" description="Helical" evidence="2">
    <location>
        <begin position="42"/>
        <end position="72"/>
    </location>
</feature>
<name>A0A928W1Z7_9CYAN</name>
<feature type="transmembrane region" description="Helical" evidence="2">
    <location>
        <begin position="126"/>
        <end position="145"/>
    </location>
</feature>
<feature type="transmembrane region" description="Helical" evidence="2">
    <location>
        <begin position="1007"/>
        <end position="1030"/>
    </location>
</feature>
<dbReference type="RefSeq" id="WP_264321990.1">
    <property type="nucleotide sequence ID" value="NZ_JADEXN010000247.1"/>
</dbReference>
<reference evidence="3" key="1">
    <citation type="submission" date="2020-10" db="EMBL/GenBank/DDBJ databases">
        <authorList>
            <person name="Castelo-Branco R."/>
            <person name="Eusebio N."/>
            <person name="Adriana R."/>
            <person name="Vieira A."/>
            <person name="Brugerolle De Fraissinette N."/>
            <person name="Rezende De Castro R."/>
            <person name="Schneider M.P."/>
            <person name="Vasconcelos V."/>
            <person name="Leao P.N."/>
        </authorList>
    </citation>
    <scope>NUCLEOTIDE SEQUENCE</scope>
    <source>
        <strain evidence="3">LEGE 11467</strain>
    </source>
</reference>
<keyword evidence="2" id="KW-0812">Transmembrane</keyword>
<keyword evidence="2" id="KW-1133">Transmembrane helix</keyword>
<dbReference type="EMBL" id="JADEXN010000247">
    <property type="protein sequence ID" value="MBE9041795.1"/>
    <property type="molecule type" value="Genomic_DNA"/>
</dbReference>
<dbReference type="Proteomes" id="UP000621799">
    <property type="component" value="Unassembled WGS sequence"/>
</dbReference>
<evidence type="ECO:0000256" key="1">
    <source>
        <dbReference type="SAM" id="Coils"/>
    </source>
</evidence>
<keyword evidence="2" id="KW-0472">Membrane</keyword>
<keyword evidence="4" id="KW-1185">Reference proteome</keyword>
<comment type="caution">
    <text evidence="3">The sequence shown here is derived from an EMBL/GenBank/DDBJ whole genome shotgun (WGS) entry which is preliminary data.</text>
</comment>
<keyword evidence="1" id="KW-0175">Coiled coil</keyword>
<protein>
    <submittedName>
        <fullName evidence="3">MFS transporter</fullName>
    </submittedName>
</protein>
<organism evidence="3 4">
    <name type="scientific">Zarconia navalis LEGE 11467</name>
    <dbReference type="NCBI Taxonomy" id="1828826"/>
    <lineage>
        <taxon>Bacteria</taxon>
        <taxon>Bacillati</taxon>
        <taxon>Cyanobacteriota</taxon>
        <taxon>Cyanophyceae</taxon>
        <taxon>Oscillatoriophycideae</taxon>
        <taxon>Oscillatoriales</taxon>
        <taxon>Oscillatoriales incertae sedis</taxon>
        <taxon>Zarconia</taxon>
        <taxon>Zarconia navalis</taxon>
    </lineage>
</organism>
<evidence type="ECO:0000256" key="2">
    <source>
        <dbReference type="SAM" id="Phobius"/>
    </source>
</evidence>
<proteinExistence type="predicted"/>
<accession>A0A928W1Z7</accession>